<gene>
    <name evidence="3" type="ORF">SAMN05216499_11510</name>
</gene>
<evidence type="ECO:0000313" key="4">
    <source>
        <dbReference type="Proteomes" id="UP000184111"/>
    </source>
</evidence>
<dbReference type="OrthoDB" id="9795247at2"/>
<proteinExistence type="inferred from homology"/>
<dbReference type="AlphaFoldDB" id="A0A1M7LYB0"/>
<dbReference type="Pfam" id="PF00480">
    <property type="entry name" value="ROK"/>
    <property type="match status" value="1"/>
</dbReference>
<dbReference type="PANTHER" id="PTHR18964:SF169">
    <property type="entry name" value="N-ACETYLMANNOSAMINE KINASE"/>
    <property type="match status" value="1"/>
</dbReference>
<dbReference type="GO" id="GO:0016301">
    <property type="term" value="F:kinase activity"/>
    <property type="evidence" value="ECO:0007669"/>
    <property type="project" value="UniProtKB-KW"/>
</dbReference>
<name>A0A1M7LYB0_9ACTN</name>
<keyword evidence="3" id="KW-0418">Kinase</keyword>
<organism evidence="3 4">
    <name type="scientific">Actinacidiphila paucisporea</name>
    <dbReference type="NCBI Taxonomy" id="310782"/>
    <lineage>
        <taxon>Bacteria</taxon>
        <taxon>Bacillati</taxon>
        <taxon>Actinomycetota</taxon>
        <taxon>Actinomycetes</taxon>
        <taxon>Kitasatosporales</taxon>
        <taxon>Streptomycetaceae</taxon>
        <taxon>Actinacidiphila</taxon>
    </lineage>
</organism>
<dbReference type="InterPro" id="IPR043129">
    <property type="entry name" value="ATPase_NBD"/>
</dbReference>
<dbReference type="STRING" id="310782.SAMN05216499_11510"/>
<evidence type="ECO:0000256" key="1">
    <source>
        <dbReference type="ARBA" id="ARBA00006479"/>
    </source>
</evidence>
<dbReference type="Proteomes" id="UP000184111">
    <property type="component" value="Unassembled WGS sequence"/>
</dbReference>
<protein>
    <submittedName>
        <fullName evidence="3">Kanosamine 6-kinase</fullName>
    </submittedName>
</protein>
<comment type="similarity">
    <text evidence="1">Belongs to the ROK (NagC/XylR) family.</text>
</comment>
<feature type="region of interest" description="Disordered" evidence="2">
    <location>
        <begin position="318"/>
        <end position="381"/>
    </location>
</feature>
<keyword evidence="4" id="KW-1185">Reference proteome</keyword>
<dbReference type="RefSeq" id="WP_073500655.1">
    <property type="nucleotide sequence ID" value="NZ_FRBI01000015.1"/>
</dbReference>
<dbReference type="EMBL" id="FRBI01000015">
    <property type="protein sequence ID" value="SHM83355.1"/>
    <property type="molecule type" value="Genomic_DNA"/>
</dbReference>
<evidence type="ECO:0000256" key="2">
    <source>
        <dbReference type="SAM" id="MobiDB-lite"/>
    </source>
</evidence>
<accession>A0A1M7LYB0</accession>
<reference evidence="3 4" key="1">
    <citation type="submission" date="2016-11" db="EMBL/GenBank/DDBJ databases">
        <authorList>
            <person name="Jaros S."/>
            <person name="Januszkiewicz K."/>
            <person name="Wedrychowicz H."/>
        </authorList>
    </citation>
    <scope>NUCLEOTIDE SEQUENCE [LARGE SCALE GENOMIC DNA]</scope>
    <source>
        <strain evidence="3 4">CGMCC 4.2025</strain>
    </source>
</reference>
<evidence type="ECO:0000313" key="3">
    <source>
        <dbReference type="EMBL" id="SHM83355.1"/>
    </source>
</evidence>
<dbReference type="InterPro" id="IPR000600">
    <property type="entry name" value="ROK"/>
</dbReference>
<sequence>MAAPTGTAGAIGAAGAAAAARVLGVDLGGTKVALRAEGAGGRAEEVVLRWPGSGGVAADWAALTSNVRSLEGRWGGGFDAVGVAVPATLDPAGTVWAWPGRPAWTGFGLGAALRELFPGAAVRQADDGDLAALAEAVHAGYADVAYLGVGTGVGGGLVRAGRLFPGPERGSCEVGHMLVDRGGPPCDCGRRGCLQATASGPATLGRAAELRRSATDFAELRDALAAGADWAVRAVDDTCAALAAGVVTLAEIAHPDVALIGGGFAAGIPSFTARVDTHVRRLARAGFVPPPVVPATLGALSSLYGAVALAREALPAAPAGREAGPTGREALPAGSADRQVPPASPAPLTEAPPAGPARRVRAASVPHRTHAPSDLSERDVL</sequence>
<dbReference type="Gene3D" id="3.30.420.40">
    <property type="match status" value="2"/>
</dbReference>
<keyword evidence="3" id="KW-0808">Transferase</keyword>
<dbReference type="PANTHER" id="PTHR18964">
    <property type="entry name" value="ROK (REPRESSOR, ORF, KINASE) FAMILY"/>
    <property type="match status" value="1"/>
</dbReference>
<dbReference type="SUPFAM" id="SSF53067">
    <property type="entry name" value="Actin-like ATPase domain"/>
    <property type="match status" value="1"/>
</dbReference>